<dbReference type="GO" id="GO:0046872">
    <property type="term" value="F:metal ion binding"/>
    <property type="evidence" value="ECO:0007669"/>
    <property type="project" value="UniProtKB-KW"/>
</dbReference>
<organism evidence="6 7">
    <name type="scientific">Ditylenchus dipsaci</name>
    <dbReference type="NCBI Taxonomy" id="166011"/>
    <lineage>
        <taxon>Eukaryota</taxon>
        <taxon>Metazoa</taxon>
        <taxon>Ecdysozoa</taxon>
        <taxon>Nematoda</taxon>
        <taxon>Chromadorea</taxon>
        <taxon>Rhabditida</taxon>
        <taxon>Tylenchina</taxon>
        <taxon>Tylenchomorpha</taxon>
        <taxon>Sphaerularioidea</taxon>
        <taxon>Anguinidae</taxon>
        <taxon>Anguininae</taxon>
        <taxon>Ditylenchus</taxon>
    </lineage>
</organism>
<dbReference type="PANTHER" id="PTHR24210">
    <property type="entry name" value="LIM DOMAIN-CONTAINING PROTEIN"/>
    <property type="match status" value="1"/>
</dbReference>
<feature type="domain" description="LIM zinc-binding" evidence="5">
    <location>
        <begin position="285"/>
        <end position="333"/>
    </location>
</feature>
<evidence type="ECO:0000256" key="4">
    <source>
        <dbReference type="SAM" id="MobiDB-lite"/>
    </source>
</evidence>
<dbReference type="Proteomes" id="UP000887574">
    <property type="component" value="Unplaced"/>
</dbReference>
<dbReference type="GO" id="GO:0045216">
    <property type="term" value="P:cell-cell junction organization"/>
    <property type="evidence" value="ECO:0007669"/>
    <property type="project" value="TreeGrafter"/>
</dbReference>
<feature type="compositionally biased region" description="Basic residues" evidence="4">
    <location>
        <begin position="109"/>
        <end position="118"/>
    </location>
</feature>
<evidence type="ECO:0000313" key="6">
    <source>
        <dbReference type="Proteomes" id="UP000887574"/>
    </source>
</evidence>
<accession>A0A915DP55</accession>
<name>A0A915DP55_9BILA</name>
<evidence type="ECO:0000256" key="1">
    <source>
        <dbReference type="ARBA" id="ARBA00022723"/>
    </source>
</evidence>
<dbReference type="GO" id="GO:0098609">
    <property type="term" value="P:cell-cell adhesion"/>
    <property type="evidence" value="ECO:0007669"/>
    <property type="project" value="TreeGrafter"/>
</dbReference>
<proteinExistence type="predicted"/>
<protein>
    <submittedName>
        <fullName evidence="7">LIM zinc-binding domain-containing protein</fullName>
    </submittedName>
</protein>
<dbReference type="GO" id="GO:1900026">
    <property type="term" value="P:positive regulation of substrate adhesion-dependent cell spreading"/>
    <property type="evidence" value="ECO:0007669"/>
    <property type="project" value="TreeGrafter"/>
</dbReference>
<dbReference type="Gene3D" id="2.10.110.10">
    <property type="entry name" value="Cysteine Rich Protein"/>
    <property type="match status" value="3"/>
</dbReference>
<evidence type="ECO:0000259" key="5">
    <source>
        <dbReference type="SMART" id="SM00132"/>
    </source>
</evidence>
<evidence type="ECO:0000256" key="3">
    <source>
        <dbReference type="ARBA" id="ARBA00023038"/>
    </source>
</evidence>
<dbReference type="InterPro" id="IPR017351">
    <property type="entry name" value="PINCH-1-4-like"/>
</dbReference>
<dbReference type="SMART" id="SM00132">
    <property type="entry name" value="LIM"/>
    <property type="match status" value="3"/>
</dbReference>
<feature type="region of interest" description="Disordered" evidence="4">
    <location>
        <begin position="25"/>
        <end position="119"/>
    </location>
</feature>
<dbReference type="CDD" id="cd09333">
    <property type="entry name" value="LIM3_PINCH"/>
    <property type="match status" value="1"/>
</dbReference>
<feature type="compositionally biased region" description="Polar residues" evidence="4">
    <location>
        <begin position="36"/>
        <end position="59"/>
    </location>
</feature>
<keyword evidence="3" id="KW-0440">LIM domain</keyword>
<feature type="domain" description="LIM zinc-binding" evidence="5">
    <location>
        <begin position="229"/>
        <end position="277"/>
    </location>
</feature>
<dbReference type="GO" id="GO:2001046">
    <property type="term" value="P:positive regulation of integrin-mediated signaling pathway"/>
    <property type="evidence" value="ECO:0007669"/>
    <property type="project" value="TreeGrafter"/>
</dbReference>
<evidence type="ECO:0000313" key="7">
    <source>
        <dbReference type="WBParaSite" id="jg22132"/>
    </source>
</evidence>
<feature type="domain" description="LIM zinc-binding" evidence="5">
    <location>
        <begin position="341"/>
        <end position="392"/>
    </location>
</feature>
<dbReference type="GO" id="GO:0005911">
    <property type="term" value="C:cell-cell junction"/>
    <property type="evidence" value="ECO:0007669"/>
    <property type="project" value="TreeGrafter"/>
</dbReference>
<keyword evidence="2" id="KW-0862">Zinc</keyword>
<keyword evidence="1" id="KW-0479">Metal-binding</keyword>
<dbReference type="PANTHER" id="PTHR24210:SF0">
    <property type="entry name" value="LIM DOMAIN-CONTAINING PROTEIN"/>
    <property type="match status" value="1"/>
</dbReference>
<dbReference type="Pfam" id="PF00412">
    <property type="entry name" value="LIM"/>
    <property type="match status" value="1"/>
</dbReference>
<dbReference type="GO" id="GO:0005737">
    <property type="term" value="C:cytoplasm"/>
    <property type="evidence" value="ECO:0007669"/>
    <property type="project" value="TreeGrafter"/>
</dbReference>
<reference evidence="7" key="1">
    <citation type="submission" date="2022-11" db="UniProtKB">
        <authorList>
            <consortium name="WormBaseParasite"/>
        </authorList>
    </citation>
    <scope>IDENTIFICATION</scope>
</reference>
<dbReference type="GO" id="GO:0005925">
    <property type="term" value="C:focal adhesion"/>
    <property type="evidence" value="ECO:0007669"/>
    <property type="project" value="TreeGrafter"/>
</dbReference>
<evidence type="ECO:0000256" key="2">
    <source>
        <dbReference type="ARBA" id="ARBA00022833"/>
    </source>
</evidence>
<sequence length="396" mass="44887">MSTFLNSAESLEWEIELLRQNQPDSAVLFSCPPPNHQATTKHTPTLNQEVLEPGSTSKDSQLEPVSPESTPADEVAEGQVRTLHHGTVDRVLPRQVTGPKKSTKYSQKQQHRHPHHQRPMPLRDAFVRPYPLACPPHFYWPGYPPFYVPTFWPSQQLHPWNHFNNNCAPLPLHAASHPRRGGVSRQTRKRTVNKALCRECNELEKAAGAGKYICELDSFHLHSDILLQVNCHAIIEEGHIKHNGDSFHPYHFNCKRCDNELTDDAREIGGELYCLRCHDLMGIPICGACHRPVEERVITALGKTGIISCVQYVKPFLGHKHYEKKGLAYCEQHYHLLYGSLCFKCGNSCGGEVFQALGKTWCVKCFSCSLCDKKMDQNQLVNAVMTASHRTQEEDQ</sequence>
<dbReference type="AlphaFoldDB" id="A0A915DP55"/>
<dbReference type="InterPro" id="IPR001781">
    <property type="entry name" value="Znf_LIM"/>
</dbReference>
<dbReference type="WBParaSite" id="jg22132">
    <property type="protein sequence ID" value="jg22132"/>
    <property type="gene ID" value="jg22132"/>
</dbReference>
<keyword evidence="6" id="KW-1185">Reference proteome</keyword>
<dbReference type="SUPFAM" id="SSF57716">
    <property type="entry name" value="Glucocorticoid receptor-like (DNA-binding domain)"/>
    <property type="match status" value="2"/>
</dbReference>